<dbReference type="PANTHER" id="PTHR11761:SF3">
    <property type="entry name" value="LARGE RIBOSOMAL SUBUNIT PROTEIN UL14M"/>
    <property type="match status" value="1"/>
</dbReference>
<dbReference type="InterPro" id="IPR005745">
    <property type="entry name" value="Ribosomal_uL14_bac-type"/>
</dbReference>
<dbReference type="InterPro" id="IPR019972">
    <property type="entry name" value="Ribosomal_uL14_CS"/>
</dbReference>
<dbReference type="SMART" id="SM01374">
    <property type="entry name" value="Ribosomal_L14"/>
    <property type="match status" value="1"/>
</dbReference>
<evidence type="ECO:0008006" key="9">
    <source>
        <dbReference type="Google" id="ProtNLM"/>
    </source>
</evidence>
<evidence type="ECO:0000256" key="4">
    <source>
        <dbReference type="ARBA" id="ARBA00022980"/>
    </source>
</evidence>
<accession>A0ABQ8BZC5</accession>
<dbReference type="InterPro" id="IPR000218">
    <property type="entry name" value="Ribosomal_uL14"/>
</dbReference>
<feature type="non-terminal residue" evidence="7">
    <location>
        <position position="1"/>
    </location>
</feature>
<dbReference type="PROSITE" id="PS00049">
    <property type="entry name" value="RIBOSOMAL_L14"/>
    <property type="match status" value="1"/>
</dbReference>
<dbReference type="EMBL" id="JAGKQM010000009">
    <property type="protein sequence ID" value="KAH0910157.1"/>
    <property type="molecule type" value="Genomic_DNA"/>
</dbReference>
<evidence type="ECO:0000256" key="2">
    <source>
        <dbReference type="ARBA" id="ARBA00022730"/>
    </source>
</evidence>
<dbReference type="SUPFAM" id="SSF50193">
    <property type="entry name" value="Ribosomal protein L14"/>
    <property type="match status" value="1"/>
</dbReference>
<comment type="caution">
    <text evidence="7">The sequence shown here is derived from an EMBL/GenBank/DDBJ whole genome shotgun (WGS) entry which is preliminary data.</text>
</comment>
<dbReference type="NCBIfam" id="TIGR01067">
    <property type="entry name" value="rplN_bact"/>
    <property type="match status" value="1"/>
</dbReference>
<keyword evidence="3" id="KW-0694">RNA-binding</keyword>
<organism evidence="7 8">
    <name type="scientific">Brassica napus</name>
    <name type="common">Rape</name>
    <dbReference type="NCBI Taxonomy" id="3708"/>
    <lineage>
        <taxon>Eukaryota</taxon>
        <taxon>Viridiplantae</taxon>
        <taxon>Streptophyta</taxon>
        <taxon>Embryophyta</taxon>
        <taxon>Tracheophyta</taxon>
        <taxon>Spermatophyta</taxon>
        <taxon>Magnoliopsida</taxon>
        <taxon>eudicotyledons</taxon>
        <taxon>Gunneridae</taxon>
        <taxon>Pentapetalae</taxon>
        <taxon>rosids</taxon>
        <taxon>malvids</taxon>
        <taxon>Brassicales</taxon>
        <taxon>Brassicaceae</taxon>
        <taxon>Brassiceae</taxon>
        <taxon>Brassica</taxon>
    </lineage>
</organism>
<protein>
    <recommendedName>
        <fullName evidence="9">50S ribosomal protein HLP, mitochondrial</fullName>
    </recommendedName>
</protein>
<name>A0ABQ8BZC5_BRANA</name>
<keyword evidence="4 6" id="KW-0689">Ribosomal protein</keyword>
<evidence type="ECO:0000256" key="5">
    <source>
        <dbReference type="ARBA" id="ARBA00023274"/>
    </source>
</evidence>
<dbReference type="Pfam" id="PF00238">
    <property type="entry name" value="Ribosomal_L14"/>
    <property type="match status" value="1"/>
</dbReference>
<evidence type="ECO:0000256" key="3">
    <source>
        <dbReference type="ARBA" id="ARBA00022884"/>
    </source>
</evidence>
<gene>
    <name evidence="7" type="ORF">HID58_033478</name>
</gene>
<dbReference type="Proteomes" id="UP000824890">
    <property type="component" value="Unassembled WGS sequence"/>
</dbReference>
<evidence type="ECO:0000313" key="8">
    <source>
        <dbReference type="Proteomes" id="UP000824890"/>
    </source>
</evidence>
<keyword evidence="5 6" id="KW-0687">Ribonucleoprotein</keyword>
<evidence type="ECO:0000256" key="6">
    <source>
        <dbReference type="RuleBase" id="RU003949"/>
    </source>
</evidence>
<dbReference type="Gene3D" id="2.40.150.20">
    <property type="entry name" value="Ribosomal protein L14"/>
    <property type="match status" value="1"/>
</dbReference>
<dbReference type="CDD" id="cd00337">
    <property type="entry name" value="Ribosomal_uL14"/>
    <property type="match status" value="1"/>
</dbReference>
<evidence type="ECO:0000256" key="1">
    <source>
        <dbReference type="ARBA" id="ARBA00010745"/>
    </source>
</evidence>
<reference evidence="7 8" key="1">
    <citation type="submission" date="2021-05" db="EMBL/GenBank/DDBJ databases">
        <title>Genome Assembly of Synthetic Allotetraploid Brassica napus Reveals Homoeologous Exchanges between Subgenomes.</title>
        <authorList>
            <person name="Davis J.T."/>
        </authorList>
    </citation>
    <scope>NUCLEOTIDE SEQUENCE [LARGE SCALE GENOMIC DNA]</scope>
    <source>
        <strain evidence="8">cv. Da-Ae</strain>
        <tissue evidence="7">Seedling</tissue>
    </source>
</reference>
<evidence type="ECO:0000313" key="7">
    <source>
        <dbReference type="EMBL" id="KAH0910157.1"/>
    </source>
</evidence>
<keyword evidence="2" id="KW-0699">rRNA-binding</keyword>
<dbReference type="HAMAP" id="MF_01367">
    <property type="entry name" value="Ribosomal_uL14"/>
    <property type="match status" value="1"/>
</dbReference>
<keyword evidence="8" id="KW-1185">Reference proteome</keyword>
<proteinExistence type="inferred from homology"/>
<sequence length="218" mass="24525">EHTGESNIMTIIPLYEPAILPLLPALNLSLYRPPRSLSSLTDLILPQRICFFFCFSINNSSILFHDKIIHYFKWRQLLLPDYLVQQQQRRTFIQMGTVLKVVDNSGAKKVMCIQALKGKKGARLGDTIVASVKEAMPNGKVKKGAVVYGVVVRAAMQRGRVDGSEVRFDDNAVVLVDNKDKKTKTDRQPIGTRVFGPVPHELRKKKHLKILALAQHIA</sequence>
<comment type="similarity">
    <text evidence="1 6">Belongs to the universal ribosomal protein uL14 family.</text>
</comment>
<dbReference type="InterPro" id="IPR036853">
    <property type="entry name" value="Ribosomal_uL14_sf"/>
</dbReference>
<dbReference type="PANTHER" id="PTHR11761">
    <property type="entry name" value="50S/60S RIBOSOMAL PROTEIN L14/L23"/>
    <property type="match status" value="1"/>
</dbReference>